<dbReference type="EMBL" id="VEPZ02001149">
    <property type="protein sequence ID" value="KAE8691333.1"/>
    <property type="molecule type" value="Genomic_DNA"/>
</dbReference>
<dbReference type="Proteomes" id="UP000436088">
    <property type="component" value="Unassembled WGS sequence"/>
</dbReference>
<dbReference type="Pfam" id="PF07727">
    <property type="entry name" value="RVT_2"/>
    <property type="match status" value="2"/>
</dbReference>
<sequence length="1022" mass="116874">MDRNGRECYGKLHLALTDKVLSSIKKKKTAKEICDHLTKLYEAISLHNKIFLKRKLYTLQMPESTSVMEHLNTQNTLFSQFTSLRCIIGEQEHAELLLQSLPDSYDQLIINLINSNVTSLVFDDFKAAVLQEENWRKSKEDRKVNLQQAEALTTMRGRSTEGGQSSSHKHGKNSNPQGNTVNASDDGDALCCEVSTTMEGGSMYSCNDHALEIVVVGTIKLKMYNETIKVVRDMRHVECMKKNLLSYGLLDNSTSKIETHKGIMKVFSGALVFRFYNAIELETWTHVKTRNESPCGSKATFRLNKEDGEPSTFQEAMNSSDVSLWMIAMQEEIEALLKNNTWDLVPLPQGRKPIGNKWVFKIKRNGNDQVERYHTRLVLKGYAQKEGPKKDHIEELKARLAREFEMKDLGSKNKILGMQIHRDRSNRKIWLSQNNYLKKILSQFNMQDCKPIYTPLPINFKLSSSMSHGSEEEKMDMYRVPYASVVGSLMFVMICTRPDIAQVVGVVNRYMVNRGKEHWNTIKRILRYNKGTSNVALCYGGSNLLTTGFKIAISCGYIHNRGRIQSALHLARNLAFNSRIKHIRVQYHFIREKVEEGTVDMHKIHTKDNIANFMTNAINADKFTWCRSSCGLSKIQSLTVKMGDLQVVVGIKKLNNQNYNTWATCIESYLQGQDLWVVFGGSEVTQLAVKDANGVLRKWKIKAGKAMYALKTTIEEEMLEHIRDAKSPKKAWDTFGTLFSKRNDTKLQLLKNELLSIAQRDMIVIQYFHKENSEDGWNVEALFAMEEEELALTVTTPEQIDYKNDWIVNSGCSNHMMGDKQKLQNLSEYNGGMKENLLFVAQLTLSGHYVLFGPQDMKVYLDLKISKTPTIEGRHLETIYMMSAESKSMLKGLPQLDVRTDTVCTGSQYGKAHQLSYDESKFKAKEPLELVHSDVFKPVKQQSISDMQYIVTFIDDFSSKFDKKSVKCIFVGYESQRKGWECCEPISGRCYTSRNVVFDEASSWWSSEKEVLPESREFGDKL</sequence>
<feature type="domain" description="Retrovirus-related Pol polyprotein from transposon TNT 1-94-like beta-barrel" evidence="4">
    <location>
        <begin position="198"/>
        <end position="252"/>
    </location>
</feature>
<comment type="caution">
    <text evidence="6">The sequence shown here is derived from an EMBL/GenBank/DDBJ whole genome shotgun (WGS) entry which is preliminary data.</text>
</comment>
<reference evidence="6" key="1">
    <citation type="submission" date="2019-09" db="EMBL/GenBank/DDBJ databases">
        <title>Draft genome information of white flower Hibiscus syriacus.</title>
        <authorList>
            <person name="Kim Y.-M."/>
        </authorList>
    </citation>
    <scope>NUCLEOTIDE SEQUENCE [LARGE SCALE GENOMIC DNA]</scope>
    <source>
        <strain evidence="6">YM2019G1</strain>
    </source>
</reference>
<dbReference type="PANTHER" id="PTHR47481">
    <property type="match status" value="1"/>
</dbReference>
<evidence type="ECO:0000259" key="4">
    <source>
        <dbReference type="Pfam" id="PF22936"/>
    </source>
</evidence>
<dbReference type="Pfam" id="PF22936">
    <property type="entry name" value="Pol_BBD"/>
    <property type="match status" value="1"/>
</dbReference>
<evidence type="ECO:0000259" key="2">
    <source>
        <dbReference type="Pfam" id="PF07727"/>
    </source>
</evidence>
<proteinExistence type="predicted"/>
<dbReference type="InterPro" id="IPR057670">
    <property type="entry name" value="SH3_retrovirus"/>
</dbReference>
<dbReference type="PANTHER" id="PTHR47481:SF36">
    <property type="entry name" value="CCHC-TYPE DOMAIN-CONTAINING PROTEIN"/>
    <property type="match status" value="1"/>
</dbReference>
<evidence type="ECO:0000259" key="3">
    <source>
        <dbReference type="Pfam" id="PF13961"/>
    </source>
</evidence>
<feature type="domain" description="Reverse transcriptase Ty1/copia-type" evidence="2">
    <location>
        <begin position="391"/>
        <end position="456"/>
    </location>
</feature>
<dbReference type="Pfam" id="PF13961">
    <property type="entry name" value="DUF4219"/>
    <property type="match status" value="1"/>
</dbReference>
<protein>
    <submittedName>
        <fullName evidence="6">Protein TOPLESS</fullName>
    </submittedName>
</protein>
<dbReference type="InterPro" id="IPR025314">
    <property type="entry name" value="DUF4219"/>
</dbReference>
<feature type="region of interest" description="Disordered" evidence="1">
    <location>
        <begin position="149"/>
        <end position="182"/>
    </location>
</feature>
<dbReference type="Pfam" id="PF25597">
    <property type="entry name" value="SH3_retrovirus"/>
    <property type="match status" value="1"/>
</dbReference>
<gene>
    <name evidence="6" type="ORF">F3Y22_tig00110890pilonHSYRG00907</name>
</gene>
<feature type="domain" description="Retroviral polymerase SH3-like" evidence="5">
    <location>
        <begin position="957"/>
        <end position="1005"/>
    </location>
</feature>
<evidence type="ECO:0000259" key="5">
    <source>
        <dbReference type="Pfam" id="PF25597"/>
    </source>
</evidence>
<dbReference type="InterPro" id="IPR054722">
    <property type="entry name" value="PolX-like_BBD"/>
</dbReference>
<name>A0A6A2ZHZ9_HIBSY</name>
<feature type="compositionally biased region" description="Polar residues" evidence="1">
    <location>
        <begin position="173"/>
        <end position="182"/>
    </location>
</feature>
<dbReference type="CDD" id="cd09272">
    <property type="entry name" value="RNase_HI_RT_Ty1"/>
    <property type="match status" value="1"/>
</dbReference>
<accession>A0A6A2ZHZ9</accession>
<evidence type="ECO:0000313" key="7">
    <source>
        <dbReference type="Proteomes" id="UP000436088"/>
    </source>
</evidence>
<feature type="domain" description="DUF4219" evidence="3">
    <location>
        <begin position="654"/>
        <end position="676"/>
    </location>
</feature>
<evidence type="ECO:0000313" key="6">
    <source>
        <dbReference type="EMBL" id="KAE8691333.1"/>
    </source>
</evidence>
<dbReference type="InterPro" id="IPR013103">
    <property type="entry name" value="RVT_2"/>
</dbReference>
<dbReference type="AlphaFoldDB" id="A0A6A2ZHZ9"/>
<evidence type="ECO:0000256" key="1">
    <source>
        <dbReference type="SAM" id="MobiDB-lite"/>
    </source>
</evidence>
<dbReference type="Pfam" id="PF14223">
    <property type="entry name" value="Retrotran_gag_2"/>
    <property type="match status" value="1"/>
</dbReference>
<keyword evidence="7" id="KW-1185">Reference proteome</keyword>
<organism evidence="6 7">
    <name type="scientific">Hibiscus syriacus</name>
    <name type="common">Rose of Sharon</name>
    <dbReference type="NCBI Taxonomy" id="106335"/>
    <lineage>
        <taxon>Eukaryota</taxon>
        <taxon>Viridiplantae</taxon>
        <taxon>Streptophyta</taxon>
        <taxon>Embryophyta</taxon>
        <taxon>Tracheophyta</taxon>
        <taxon>Spermatophyta</taxon>
        <taxon>Magnoliopsida</taxon>
        <taxon>eudicotyledons</taxon>
        <taxon>Gunneridae</taxon>
        <taxon>Pentapetalae</taxon>
        <taxon>rosids</taxon>
        <taxon>malvids</taxon>
        <taxon>Malvales</taxon>
        <taxon>Malvaceae</taxon>
        <taxon>Malvoideae</taxon>
        <taxon>Hibiscus</taxon>
    </lineage>
</organism>
<feature type="domain" description="Reverse transcriptase Ty1/copia-type" evidence="2">
    <location>
        <begin position="339"/>
        <end position="387"/>
    </location>
</feature>